<keyword evidence="3" id="KW-1185">Reference proteome</keyword>
<evidence type="ECO:0000313" key="2">
    <source>
        <dbReference type="Ensembl" id="ENSCPRP00005009613.1"/>
    </source>
</evidence>
<dbReference type="AlphaFoldDB" id="A0A7M4EIK2"/>
<evidence type="ECO:0008006" key="4">
    <source>
        <dbReference type="Google" id="ProtNLM"/>
    </source>
</evidence>
<name>A0A7M4EIK2_CROPO</name>
<dbReference type="GO" id="GO:0016810">
    <property type="term" value="F:hydrolase activity, acting on carbon-nitrogen (but not peptide) bonds"/>
    <property type="evidence" value="ECO:0007669"/>
    <property type="project" value="TreeGrafter"/>
</dbReference>
<sequence>MGAGRGLFRAAPDAMGRRVAGWALLLLSLLGAVSAGAAPLCNVSLDGDPDLRWLPVLQRFEPGLQTIPKWVHTVIRPLAAELEFFIPQPFAGEIQGICNALGMSVGDGILLSLAYEATAFCTSIVAQDYKGNIYHGRNLDYDFGDILRKITIDVQFIKNGQVWFVCDIN</sequence>
<dbReference type="PANTHER" id="PTHR28583">
    <property type="entry name" value="ACID AMIDASE"/>
    <property type="match status" value="1"/>
</dbReference>
<feature type="chain" id="PRO_5029593991" description="N-acylethanolamine acid amidase" evidence="1">
    <location>
        <begin position="36"/>
        <end position="169"/>
    </location>
</feature>
<dbReference type="OMA" id="WMGIMAN"/>
<reference evidence="2" key="2">
    <citation type="submission" date="2025-09" db="UniProtKB">
        <authorList>
            <consortium name="Ensembl"/>
        </authorList>
    </citation>
    <scope>IDENTIFICATION</scope>
</reference>
<protein>
    <recommendedName>
        <fullName evidence="4">N-acylethanolamine acid amidase</fullName>
    </recommendedName>
</protein>
<organism evidence="2 3">
    <name type="scientific">Crocodylus porosus</name>
    <name type="common">Saltwater crocodile</name>
    <name type="synonym">Estuarine crocodile</name>
    <dbReference type="NCBI Taxonomy" id="8502"/>
    <lineage>
        <taxon>Eukaryota</taxon>
        <taxon>Metazoa</taxon>
        <taxon>Chordata</taxon>
        <taxon>Craniata</taxon>
        <taxon>Vertebrata</taxon>
        <taxon>Euteleostomi</taxon>
        <taxon>Archelosauria</taxon>
        <taxon>Archosauria</taxon>
        <taxon>Crocodylia</taxon>
        <taxon>Longirostres</taxon>
        <taxon>Crocodylidae</taxon>
        <taxon>Crocodylus</taxon>
    </lineage>
</organism>
<proteinExistence type="predicted"/>
<accession>A0A7M4EIK2</accession>
<dbReference type="GeneTree" id="ENSGT00940000178819"/>
<reference evidence="2" key="1">
    <citation type="submission" date="2025-08" db="UniProtKB">
        <authorList>
            <consortium name="Ensembl"/>
        </authorList>
    </citation>
    <scope>IDENTIFICATION</scope>
</reference>
<keyword evidence="1" id="KW-0732">Signal</keyword>
<evidence type="ECO:0000256" key="1">
    <source>
        <dbReference type="SAM" id="SignalP"/>
    </source>
</evidence>
<dbReference type="Ensembl" id="ENSCPRT00005011309.1">
    <property type="protein sequence ID" value="ENSCPRP00005009613.1"/>
    <property type="gene ID" value="ENSCPRG00005006826.1"/>
</dbReference>
<feature type="signal peptide" evidence="1">
    <location>
        <begin position="1"/>
        <end position="35"/>
    </location>
</feature>
<dbReference type="Proteomes" id="UP000594220">
    <property type="component" value="Unplaced"/>
</dbReference>
<evidence type="ECO:0000313" key="3">
    <source>
        <dbReference type="Proteomes" id="UP000594220"/>
    </source>
</evidence>
<dbReference type="PANTHER" id="PTHR28583:SF4">
    <property type="entry name" value="N-ACYLETHANOLAMINE-HYDROLYZING ACID AMIDASE"/>
    <property type="match status" value="1"/>
</dbReference>